<dbReference type="InterPro" id="IPR011009">
    <property type="entry name" value="Kinase-like_dom_sf"/>
</dbReference>
<evidence type="ECO:0000256" key="4">
    <source>
        <dbReference type="ARBA" id="ARBA00022840"/>
    </source>
</evidence>
<keyword evidence="4 5" id="KW-0067">ATP-binding</keyword>
<keyword evidence="2 5" id="KW-0547">Nucleotide-binding</keyword>
<dbReference type="Pfam" id="PF00069">
    <property type="entry name" value="Pkinase"/>
    <property type="match status" value="1"/>
</dbReference>
<evidence type="ECO:0000256" key="5">
    <source>
        <dbReference type="PROSITE-ProRule" id="PRU10141"/>
    </source>
</evidence>
<dbReference type="RefSeq" id="WP_394841204.1">
    <property type="nucleotide sequence ID" value="NZ_CP089982.1"/>
</dbReference>
<feature type="transmembrane region" description="Helical" evidence="7">
    <location>
        <begin position="351"/>
        <end position="373"/>
    </location>
</feature>
<gene>
    <name evidence="9" type="ORF">LZC95_29555</name>
</gene>
<evidence type="ECO:0000256" key="6">
    <source>
        <dbReference type="SAM" id="MobiDB-lite"/>
    </source>
</evidence>
<feature type="compositionally biased region" description="Low complexity" evidence="6">
    <location>
        <begin position="408"/>
        <end position="426"/>
    </location>
</feature>
<dbReference type="Gene3D" id="1.10.510.10">
    <property type="entry name" value="Transferase(Phosphotransferase) domain 1"/>
    <property type="match status" value="1"/>
</dbReference>
<keyword evidence="3 9" id="KW-0418">Kinase</keyword>
<dbReference type="PANTHER" id="PTHR43289">
    <property type="entry name" value="MITOGEN-ACTIVATED PROTEIN KINASE KINASE KINASE 20-RELATED"/>
    <property type="match status" value="1"/>
</dbReference>
<protein>
    <submittedName>
        <fullName evidence="9">Serine/threonine protein kinase</fullName>
    </submittedName>
</protein>
<name>A0ABZ2K2M9_9BACT</name>
<dbReference type="EMBL" id="CP089982">
    <property type="protein sequence ID" value="WXA90591.1"/>
    <property type="molecule type" value="Genomic_DNA"/>
</dbReference>
<feature type="region of interest" description="Disordered" evidence="6">
    <location>
        <begin position="408"/>
        <end position="445"/>
    </location>
</feature>
<keyword evidence="9" id="KW-0723">Serine/threonine-protein kinase</keyword>
<dbReference type="Proteomes" id="UP001379533">
    <property type="component" value="Chromosome"/>
</dbReference>
<dbReference type="PANTHER" id="PTHR43289:SF6">
    <property type="entry name" value="SERINE_THREONINE-PROTEIN KINASE NEKL-3"/>
    <property type="match status" value="1"/>
</dbReference>
<dbReference type="CDD" id="cd14014">
    <property type="entry name" value="STKc_PknB_like"/>
    <property type="match status" value="1"/>
</dbReference>
<evidence type="ECO:0000256" key="7">
    <source>
        <dbReference type="SAM" id="Phobius"/>
    </source>
</evidence>
<dbReference type="GO" id="GO:0004674">
    <property type="term" value="F:protein serine/threonine kinase activity"/>
    <property type="evidence" value="ECO:0007669"/>
    <property type="project" value="UniProtKB-KW"/>
</dbReference>
<evidence type="ECO:0000313" key="10">
    <source>
        <dbReference type="Proteomes" id="UP001379533"/>
    </source>
</evidence>
<dbReference type="PROSITE" id="PS00107">
    <property type="entry name" value="PROTEIN_KINASE_ATP"/>
    <property type="match status" value="1"/>
</dbReference>
<dbReference type="Gene3D" id="3.30.200.20">
    <property type="entry name" value="Phosphorylase Kinase, domain 1"/>
    <property type="match status" value="1"/>
</dbReference>
<dbReference type="PROSITE" id="PS00109">
    <property type="entry name" value="PROTEIN_KINASE_TYR"/>
    <property type="match status" value="1"/>
</dbReference>
<evidence type="ECO:0000313" key="9">
    <source>
        <dbReference type="EMBL" id="WXA90591.1"/>
    </source>
</evidence>
<organism evidence="9 10">
    <name type="scientific">Pendulispora brunnea</name>
    <dbReference type="NCBI Taxonomy" id="2905690"/>
    <lineage>
        <taxon>Bacteria</taxon>
        <taxon>Pseudomonadati</taxon>
        <taxon>Myxococcota</taxon>
        <taxon>Myxococcia</taxon>
        <taxon>Myxococcales</taxon>
        <taxon>Sorangiineae</taxon>
        <taxon>Pendulisporaceae</taxon>
        <taxon>Pendulispora</taxon>
    </lineage>
</organism>
<evidence type="ECO:0000256" key="1">
    <source>
        <dbReference type="ARBA" id="ARBA00022679"/>
    </source>
</evidence>
<dbReference type="PROSITE" id="PS50011">
    <property type="entry name" value="PROTEIN_KINASE_DOM"/>
    <property type="match status" value="1"/>
</dbReference>
<feature type="domain" description="Protein kinase" evidence="8">
    <location>
        <begin position="16"/>
        <end position="307"/>
    </location>
</feature>
<keyword evidence="10" id="KW-1185">Reference proteome</keyword>
<keyword evidence="7" id="KW-0812">Transmembrane</keyword>
<sequence length="445" mass="48135">MPAPFDLVVSRRLDRYELLYEVGRGGMGSVWAAMLRGKHGFEKLVAIKTILPEFAAEPRFRALLLNEARITAKIEHPNVVQTFELGEHHGSLYVVMEWVEGESLHALRRDMERTGHAVIPIGITLRVVADVCAGLHAAHEMRDENGAPACIVHNDISPHNILVTSRGITKLADFGIAKIVNRPASSQRTPDMSSLRGKIQYIAPERISGHTDRRSDIWSLGVVLRELLPIEMPAPCRRVVERAVASARERRFGTAHELGRAIESVMDECHLSTTPGDVASFFESALRERSALRKRRVDATLGMGETLDVVRDLRPPASVGGETIPLSRTLAVRSELTVPLPEKPARRFPTAWLVVAMVACALVLVLALVLLAVMRSPRAPIPEPPPSASAVSAASAAPVIEGAPASASAAPAVSPSAAPSASPPAARKTKPSAPKTSRNPYDERL</sequence>
<reference evidence="9 10" key="1">
    <citation type="submission" date="2021-12" db="EMBL/GenBank/DDBJ databases">
        <title>Discovery of the Pendulisporaceae a myxobacterial family with distinct sporulation behavior and unique specialized metabolism.</title>
        <authorList>
            <person name="Garcia R."/>
            <person name="Popoff A."/>
            <person name="Bader C.D."/>
            <person name="Loehr J."/>
            <person name="Walesch S."/>
            <person name="Walt C."/>
            <person name="Boldt J."/>
            <person name="Bunk B."/>
            <person name="Haeckl F.J.F.P.J."/>
            <person name="Gunesch A.P."/>
            <person name="Birkelbach J."/>
            <person name="Nuebel U."/>
            <person name="Pietschmann T."/>
            <person name="Bach T."/>
            <person name="Mueller R."/>
        </authorList>
    </citation>
    <scope>NUCLEOTIDE SEQUENCE [LARGE SCALE GENOMIC DNA]</scope>
    <source>
        <strain evidence="9 10">MSr12523</strain>
    </source>
</reference>
<evidence type="ECO:0000256" key="2">
    <source>
        <dbReference type="ARBA" id="ARBA00022741"/>
    </source>
</evidence>
<keyword evidence="1" id="KW-0808">Transferase</keyword>
<dbReference type="InterPro" id="IPR000719">
    <property type="entry name" value="Prot_kinase_dom"/>
</dbReference>
<feature type="binding site" evidence="5">
    <location>
        <position position="48"/>
    </location>
    <ligand>
        <name>ATP</name>
        <dbReference type="ChEBI" id="CHEBI:30616"/>
    </ligand>
</feature>
<proteinExistence type="predicted"/>
<dbReference type="InterPro" id="IPR008266">
    <property type="entry name" value="Tyr_kinase_AS"/>
</dbReference>
<dbReference type="SUPFAM" id="SSF56112">
    <property type="entry name" value="Protein kinase-like (PK-like)"/>
    <property type="match status" value="1"/>
</dbReference>
<keyword evidence="7" id="KW-1133">Transmembrane helix</keyword>
<keyword evidence="7" id="KW-0472">Membrane</keyword>
<evidence type="ECO:0000256" key="3">
    <source>
        <dbReference type="ARBA" id="ARBA00022777"/>
    </source>
</evidence>
<evidence type="ECO:0000259" key="8">
    <source>
        <dbReference type="PROSITE" id="PS50011"/>
    </source>
</evidence>
<dbReference type="InterPro" id="IPR017441">
    <property type="entry name" value="Protein_kinase_ATP_BS"/>
</dbReference>
<accession>A0ABZ2K2M9</accession>